<dbReference type="EMBL" id="LQPC01000068">
    <property type="protein sequence ID" value="ORV82138.1"/>
    <property type="molecule type" value="Genomic_DNA"/>
</dbReference>
<comment type="caution">
    <text evidence="2">The sequence shown here is derived from an EMBL/GenBank/DDBJ whole genome shotgun (WGS) entry which is preliminary data.</text>
</comment>
<dbReference type="Proteomes" id="UP000193622">
    <property type="component" value="Unassembled WGS sequence"/>
</dbReference>
<evidence type="ECO:0000259" key="1">
    <source>
        <dbReference type="PROSITE" id="PS50994"/>
    </source>
</evidence>
<protein>
    <submittedName>
        <fullName evidence="2">Transposase</fullName>
    </submittedName>
</protein>
<dbReference type="InterPro" id="IPR036397">
    <property type="entry name" value="RNaseH_sf"/>
</dbReference>
<dbReference type="InterPro" id="IPR047656">
    <property type="entry name" value="IS481-like_transpos"/>
</dbReference>
<name>A0A1X1W6J2_MYCIR</name>
<organism evidence="2 3">
    <name type="scientific">Mycolicibacterium iranicum</name>
    <name type="common">Mycobacterium iranicum</name>
    <dbReference type="NCBI Taxonomy" id="912594"/>
    <lineage>
        <taxon>Bacteria</taxon>
        <taxon>Bacillati</taxon>
        <taxon>Actinomycetota</taxon>
        <taxon>Actinomycetes</taxon>
        <taxon>Mycobacteriales</taxon>
        <taxon>Mycobacteriaceae</taxon>
        <taxon>Mycolicibacterium</taxon>
    </lineage>
</organism>
<dbReference type="PANTHER" id="PTHR35004">
    <property type="entry name" value="TRANSPOSASE RV3428C-RELATED"/>
    <property type="match status" value="1"/>
</dbReference>
<evidence type="ECO:0000313" key="3">
    <source>
        <dbReference type="Proteomes" id="UP000193622"/>
    </source>
</evidence>
<dbReference type="InterPro" id="IPR009057">
    <property type="entry name" value="Homeodomain-like_sf"/>
</dbReference>
<dbReference type="PROSITE" id="PS50994">
    <property type="entry name" value="INTEGRASE"/>
    <property type="match status" value="1"/>
</dbReference>
<dbReference type="Gene3D" id="3.30.420.10">
    <property type="entry name" value="Ribonuclease H-like superfamily/Ribonuclease H"/>
    <property type="match status" value="1"/>
</dbReference>
<evidence type="ECO:0000313" key="2">
    <source>
        <dbReference type="EMBL" id="ORV82138.1"/>
    </source>
</evidence>
<dbReference type="RefSeq" id="WP_085178257.1">
    <property type="nucleotide sequence ID" value="NZ_LQPC01000068.1"/>
</dbReference>
<proteinExistence type="predicted"/>
<dbReference type="InterPro" id="IPR001584">
    <property type="entry name" value="Integrase_cat-core"/>
</dbReference>
<dbReference type="InterPro" id="IPR012337">
    <property type="entry name" value="RNaseH-like_sf"/>
</dbReference>
<gene>
    <name evidence="2" type="ORF">AWC12_28505</name>
</gene>
<sequence length="392" mass="43996">MSKARVAVLEVVSGNLTVTAAARAYGLSRQHIYRLLKRYQLGGLPAIEPHSRRPASNPRRVSDEVITAIVLLREELTADGLDAGPLTLQQHLTKQGLPVPAASTIRRILHHHGLITPQPRKRPRSSYHRFAADQPNECWQSDFTHWRLADDTDVEILNWLDDHSRYLLACTAYRRVTGPIVVASFTDTAARHGLPQSTLTDNGTVYTARFTKGHNDFERLIANLGITQKNGHPNHPQTQGKIERFHQTFKRWLAARPRPATLAELQTLLDTFAELYNTQRIHRAHTPPATPAHAYATRPKATPAGQTTAHLRIRHDTVDQFGKLTLRYGGRIHHLGIGITHANTPVLILATTNTVTVISKTGHHVLSSHQINPEKNYWRNQNKNPGRWPGNL</sequence>
<dbReference type="Pfam" id="PF13551">
    <property type="entry name" value="HTH_29"/>
    <property type="match status" value="1"/>
</dbReference>
<reference evidence="2 3" key="1">
    <citation type="submission" date="2016-01" db="EMBL/GenBank/DDBJ databases">
        <title>The new phylogeny of the genus Mycobacterium.</title>
        <authorList>
            <person name="Tarcisio F."/>
            <person name="Conor M."/>
            <person name="Antonella G."/>
            <person name="Elisabetta G."/>
            <person name="Giulia F.S."/>
            <person name="Sara T."/>
            <person name="Anna F."/>
            <person name="Clotilde B."/>
            <person name="Roberto B."/>
            <person name="Veronica D.S."/>
            <person name="Fabio R."/>
            <person name="Monica P."/>
            <person name="Olivier J."/>
            <person name="Enrico T."/>
            <person name="Nicola S."/>
        </authorList>
    </citation>
    <scope>NUCLEOTIDE SEQUENCE [LARGE SCALE GENOMIC DNA]</scope>
    <source>
        <strain evidence="2 3">DSM 45541</strain>
    </source>
</reference>
<feature type="domain" description="Integrase catalytic" evidence="1">
    <location>
        <begin position="131"/>
        <end position="299"/>
    </location>
</feature>
<dbReference type="AlphaFoldDB" id="A0A1X1W6J2"/>
<dbReference type="Pfam" id="PF00665">
    <property type="entry name" value="rve"/>
    <property type="match status" value="1"/>
</dbReference>
<dbReference type="NCBIfam" id="NF033577">
    <property type="entry name" value="transpos_IS481"/>
    <property type="match status" value="1"/>
</dbReference>
<dbReference type="SUPFAM" id="SSF53098">
    <property type="entry name" value="Ribonuclease H-like"/>
    <property type="match status" value="1"/>
</dbReference>
<dbReference type="GO" id="GO:0003676">
    <property type="term" value="F:nucleic acid binding"/>
    <property type="evidence" value="ECO:0007669"/>
    <property type="project" value="InterPro"/>
</dbReference>
<dbReference type="SUPFAM" id="SSF46689">
    <property type="entry name" value="Homeodomain-like"/>
    <property type="match status" value="1"/>
</dbReference>
<dbReference type="PANTHER" id="PTHR35004:SF7">
    <property type="entry name" value="INTEGRASE PROTEIN"/>
    <property type="match status" value="1"/>
</dbReference>
<accession>A0A1X1W6J2</accession>
<dbReference type="GO" id="GO:0015074">
    <property type="term" value="P:DNA integration"/>
    <property type="evidence" value="ECO:0007669"/>
    <property type="project" value="InterPro"/>
</dbReference>